<evidence type="ECO:0000313" key="2">
    <source>
        <dbReference type="EMBL" id="MBD7957780.1"/>
    </source>
</evidence>
<dbReference type="InterPro" id="IPR036388">
    <property type="entry name" value="WH-like_DNA-bd_sf"/>
</dbReference>
<dbReference type="Pfam" id="PF12802">
    <property type="entry name" value="MarR_2"/>
    <property type="match status" value="1"/>
</dbReference>
<dbReference type="EMBL" id="JACSQP010000004">
    <property type="protein sequence ID" value="MBD7957780.1"/>
    <property type="molecule type" value="Genomic_DNA"/>
</dbReference>
<name>A0ABR8S2V0_9MICO</name>
<dbReference type="PANTHER" id="PTHR33164:SF99">
    <property type="entry name" value="MARR FAMILY REGULATORY PROTEIN"/>
    <property type="match status" value="1"/>
</dbReference>
<proteinExistence type="predicted"/>
<dbReference type="PANTHER" id="PTHR33164">
    <property type="entry name" value="TRANSCRIPTIONAL REGULATOR, MARR FAMILY"/>
    <property type="match status" value="1"/>
</dbReference>
<reference evidence="2 3" key="1">
    <citation type="submission" date="2020-08" db="EMBL/GenBank/DDBJ databases">
        <title>A Genomic Blueprint of the Chicken Gut Microbiome.</title>
        <authorList>
            <person name="Gilroy R."/>
            <person name="Ravi A."/>
            <person name="Getino M."/>
            <person name="Pursley I."/>
            <person name="Horton D.L."/>
            <person name="Alikhan N.-F."/>
            <person name="Baker D."/>
            <person name="Gharbi K."/>
            <person name="Hall N."/>
            <person name="Watson M."/>
            <person name="Adriaenssens E.M."/>
            <person name="Foster-Nyarko E."/>
            <person name="Jarju S."/>
            <person name="Secka A."/>
            <person name="Antonio M."/>
            <person name="Oren A."/>
            <person name="Chaudhuri R."/>
            <person name="La Ragione R.M."/>
            <person name="Hildebrand F."/>
            <person name="Pallen M.J."/>
        </authorList>
    </citation>
    <scope>NUCLEOTIDE SEQUENCE [LARGE SCALE GENOMIC DNA]</scope>
    <source>
        <strain evidence="2 3">Sa4CUA7</strain>
    </source>
</reference>
<dbReference type="Gene3D" id="1.10.10.10">
    <property type="entry name" value="Winged helix-like DNA-binding domain superfamily/Winged helix DNA-binding domain"/>
    <property type="match status" value="1"/>
</dbReference>
<protein>
    <submittedName>
        <fullName evidence="2">MarR family transcriptional regulator</fullName>
    </submittedName>
</protein>
<dbReference type="SMART" id="SM00347">
    <property type="entry name" value="HTH_MARR"/>
    <property type="match status" value="1"/>
</dbReference>
<evidence type="ECO:0000259" key="1">
    <source>
        <dbReference type="SMART" id="SM00347"/>
    </source>
</evidence>
<accession>A0ABR8S2V0</accession>
<organism evidence="2 3">
    <name type="scientific">Microbacterium pullorum</name>
    <dbReference type="NCBI Taxonomy" id="2762236"/>
    <lineage>
        <taxon>Bacteria</taxon>
        <taxon>Bacillati</taxon>
        <taxon>Actinomycetota</taxon>
        <taxon>Actinomycetes</taxon>
        <taxon>Micrococcales</taxon>
        <taxon>Microbacteriaceae</taxon>
        <taxon>Microbacterium</taxon>
    </lineage>
</organism>
<evidence type="ECO:0000313" key="3">
    <source>
        <dbReference type="Proteomes" id="UP000648352"/>
    </source>
</evidence>
<dbReference type="InterPro" id="IPR036390">
    <property type="entry name" value="WH_DNA-bd_sf"/>
</dbReference>
<dbReference type="InterPro" id="IPR000835">
    <property type="entry name" value="HTH_MarR-typ"/>
</dbReference>
<keyword evidence="3" id="KW-1185">Reference proteome</keyword>
<feature type="domain" description="HTH marR-type" evidence="1">
    <location>
        <begin position="27"/>
        <end position="129"/>
    </location>
</feature>
<dbReference type="SUPFAM" id="SSF46785">
    <property type="entry name" value="Winged helix' DNA-binding domain"/>
    <property type="match status" value="1"/>
</dbReference>
<dbReference type="RefSeq" id="WP_191718940.1">
    <property type="nucleotide sequence ID" value="NZ_JACSQP010000004.1"/>
</dbReference>
<dbReference type="Proteomes" id="UP000648352">
    <property type="component" value="Unassembled WGS sequence"/>
</dbReference>
<sequence length="148" mass="16385">MPEESNTDRAARSVELLRLSEARLSRRRQAECGPSETARAAMRYILERDDAGEQVTPTEIAEHLGVSTASVTGMLTRLRAGGLINFARNPDDGRSKFVVPVDRSADLEDVDPLTAHVRRLATRLTESEAQHIAEFLDLVRDAVDRECA</sequence>
<dbReference type="InterPro" id="IPR039422">
    <property type="entry name" value="MarR/SlyA-like"/>
</dbReference>
<comment type="caution">
    <text evidence="2">The sequence shown here is derived from an EMBL/GenBank/DDBJ whole genome shotgun (WGS) entry which is preliminary data.</text>
</comment>
<gene>
    <name evidence="2" type="ORF">H9651_09025</name>
</gene>